<dbReference type="EMBL" id="SRLO01000293">
    <property type="protein sequence ID" value="TNN62439.1"/>
    <property type="molecule type" value="Genomic_DNA"/>
</dbReference>
<gene>
    <name evidence="1" type="ORF">EYF80_027347</name>
</gene>
<reference evidence="1 2" key="1">
    <citation type="submission" date="2019-03" db="EMBL/GenBank/DDBJ databases">
        <title>First draft genome of Liparis tanakae, snailfish: a comprehensive survey of snailfish specific genes.</title>
        <authorList>
            <person name="Kim W."/>
            <person name="Song I."/>
            <person name="Jeong J.-H."/>
            <person name="Kim D."/>
            <person name="Kim S."/>
            <person name="Ryu S."/>
            <person name="Song J.Y."/>
            <person name="Lee S.K."/>
        </authorList>
    </citation>
    <scope>NUCLEOTIDE SEQUENCE [LARGE SCALE GENOMIC DNA]</scope>
    <source>
        <tissue evidence="1">Muscle</tissue>
    </source>
</reference>
<evidence type="ECO:0000313" key="1">
    <source>
        <dbReference type="EMBL" id="TNN62439.1"/>
    </source>
</evidence>
<sequence>MCDCQRAVDIAFLTFRGNVSTGFVSEFRTTAGRSVGTLHLCCTGQLLRPRIRALLSICRASAYI</sequence>
<organism evidence="1 2">
    <name type="scientific">Liparis tanakae</name>
    <name type="common">Tanaka's snailfish</name>
    <dbReference type="NCBI Taxonomy" id="230148"/>
    <lineage>
        <taxon>Eukaryota</taxon>
        <taxon>Metazoa</taxon>
        <taxon>Chordata</taxon>
        <taxon>Craniata</taxon>
        <taxon>Vertebrata</taxon>
        <taxon>Euteleostomi</taxon>
        <taxon>Actinopterygii</taxon>
        <taxon>Neopterygii</taxon>
        <taxon>Teleostei</taxon>
        <taxon>Neoteleostei</taxon>
        <taxon>Acanthomorphata</taxon>
        <taxon>Eupercaria</taxon>
        <taxon>Perciformes</taxon>
        <taxon>Cottioidei</taxon>
        <taxon>Cottales</taxon>
        <taxon>Liparidae</taxon>
        <taxon>Liparis</taxon>
    </lineage>
</organism>
<protein>
    <submittedName>
        <fullName evidence="1">Uncharacterized protein</fullName>
    </submittedName>
</protein>
<comment type="caution">
    <text evidence="1">The sequence shown here is derived from an EMBL/GenBank/DDBJ whole genome shotgun (WGS) entry which is preliminary data.</text>
</comment>
<name>A0A4Z2H9D5_9TELE</name>
<keyword evidence="2" id="KW-1185">Reference proteome</keyword>
<evidence type="ECO:0000313" key="2">
    <source>
        <dbReference type="Proteomes" id="UP000314294"/>
    </source>
</evidence>
<dbReference type="Proteomes" id="UP000314294">
    <property type="component" value="Unassembled WGS sequence"/>
</dbReference>
<dbReference type="AlphaFoldDB" id="A0A4Z2H9D5"/>
<proteinExistence type="predicted"/>
<accession>A0A4Z2H9D5</accession>